<accession>A0A0L0NS80</accession>
<protein>
    <submittedName>
        <fullName evidence="1">Uncharacterized protein</fullName>
    </submittedName>
</protein>
<organism evidence="1 2">
    <name type="scientific">Candidozyma auris</name>
    <name type="common">Yeast</name>
    <name type="synonym">Candida auris</name>
    <dbReference type="NCBI Taxonomy" id="498019"/>
    <lineage>
        <taxon>Eukaryota</taxon>
        <taxon>Fungi</taxon>
        <taxon>Dikarya</taxon>
        <taxon>Ascomycota</taxon>
        <taxon>Saccharomycotina</taxon>
        <taxon>Pichiomycetes</taxon>
        <taxon>Metschnikowiaceae</taxon>
        <taxon>Candidozyma</taxon>
    </lineage>
</organism>
<evidence type="ECO:0000313" key="2">
    <source>
        <dbReference type="Proteomes" id="UP000037122"/>
    </source>
</evidence>
<evidence type="ECO:0000313" key="1">
    <source>
        <dbReference type="EMBL" id="KND96515.1"/>
    </source>
</evidence>
<name>A0A0L0NS80_CANAR</name>
<dbReference type="VEuPathDB" id="FungiDB:QG37_07127"/>
<comment type="caution">
    <text evidence="1">The sequence shown here is derived from an EMBL/GenBank/DDBJ whole genome shotgun (WGS) entry which is preliminary data.</text>
</comment>
<proteinExistence type="predicted"/>
<sequence>MHPHVPWKAVHSPQWPSGKTIIMWRVSRREFINAGGEQRLGREEVGVRLVGNKRHHKRCELSMKGYQEGMVERQAEINCNAQSPLVRNQ</sequence>
<gene>
    <name evidence="1" type="ORF">QG37_07127</name>
</gene>
<dbReference type="AlphaFoldDB" id="A0A0L0NS80"/>
<dbReference type="EMBL" id="LGST01000054">
    <property type="protein sequence ID" value="KND96515.1"/>
    <property type="molecule type" value="Genomic_DNA"/>
</dbReference>
<reference evidence="2" key="1">
    <citation type="journal article" date="2015" name="BMC Genomics">
        <title>Draft genome of a commonly misdiagnosed multidrug resistant pathogen Candida auris.</title>
        <authorList>
            <person name="Chatterjee S."/>
            <person name="Alampalli S.V."/>
            <person name="Nageshan R.K."/>
            <person name="Chettiar S.T."/>
            <person name="Joshi S."/>
            <person name="Tatu U.S."/>
        </authorList>
    </citation>
    <scope>NUCLEOTIDE SEQUENCE [LARGE SCALE GENOMIC DNA]</scope>
    <source>
        <strain evidence="2">6684</strain>
    </source>
</reference>
<dbReference type="Proteomes" id="UP000037122">
    <property type="component" value="Unassembled WGS sequence"/>
</dbReference>